<feature type="transmembrane region" description="Helical" evidence="5">
    <location>
        <begin position="38"/>
        <end position="62"/>
    </location>
</feature>
<dbReference type="Pfam" id="PF10755">
    <property type="entry name" value="DUF2585"/>
    <property type="match status" value="1"/>
</dbReference>
<evidence type="ECO:0000256" key="3">
    <source>
        <dbReference type="ARBA" id="ARBA00022989"/>
    </source>
</evidence>
<keyword evidence="3 5" id="KW-1133">Transmembrane helix</keyword>
<accession>X1E6R0</accession>
<keyword evidence="1" id="KW-1003">Cell membrane</keyword>
<proteinExistence type="predicted"/>
<feature type="transmembrane region" description="Helical" evidence="5">
    <location>
        <begin position="12"/>
        <end position="32"/>
    </location>
</feature>
<comment type="caution">
    <text evidence="6">The sequence shown here is derived from an EMBL/GenBank/DDBJ whole genome shotgun (WGS) entry which is preliminary data.</text>
</comment>
<dbReference type="InterPro" id="IPR019691">
    <property type="entry name" value="DUF2585"/>
</dbReference>
<dbReference type="EMBL" id="BART01032617">
    <property type="protein sequence ID" value="GAH12869.1"/>
    <property type="molecule type" value="Genomic_DNA"/>
</dbReference>
<evidence type="ECO:0000256" key="1">
    <source>
        <dbReference type="ARBA" id="ARBA00022475"/>
    </source>
</evidence>
<evidence type="ECO:0000256" key="5">
    <source>
        <dbReference type="SAM" id="Phobius"/>
    </source>
</evidence>
<keyword evidence="4 5" id="KW-0472">Membrane</keyword>
<gene>
    <name evidence="6" type="ORF">S01H4_56310</name>
</gene>
<protein>
    <submittedName>
        <fullName evidence="6">Uncharacterized protein</fullName>
    </submittedName>
</protein>
<dbReference type="GO" id="GO:0005886">
    <property type="term" value="C:plasma membrane"/>
    <property type="evidence" value="ECO:0007669"/>
    <property type="project" value="InterPro"/>
</dbReference>
<evidence type="ECO:0000256" key="2">
    <source>
        <dbReference type="ARBA" id="ARBA00022692"/>
    </source>
</evidence>
<feature type="transmembrane region" description="Helical" evidence="5">
    <location>
        <begin position="83"/>
        <end position="105"/>
    </location>
</feature>
<dbReference type="AlphaFoldDB" id="X1E6R0"/>
<keyword evidence="2 5" id="KW-0812">Transmembrane</keyword>
<evidence type="ECO:0000256" key="4">
    <source>
        <dbReference type="ARBA" id="ARBA00023136"/>
    </source>
</evidence>
<reference evidence="6" key="1">
    <citation type="journal article" date="2014" name="Front. Microbiol.">
        <title>High frequency of phylogenetically diverse reductive dehalogenase-homologous genes in deep subseafloor sedimentary metagenomes.</title>
        <authorList>
            <person name="Kawai M."/>
            <person name="Futagami T."/>
            <person name="Toyoda A."/>
            <person name="Takaki Y."/>
            <person name="Nishi S."/>
            <person name="Hori S."/>
            <person name="Arai W."/>
            <person name="Tsubouchi T."/>
            <person name="Morono Y."/>
            <person name="Uchiyama I."/>
            <person name="Ito T."/>
            <person name="Fujiyama A."/>
            <person name="Inagaki F."/>
            <person name="Takami H."/>
        </authorList>
    </citation>
    <scope>NUCLEOTIDE SEQUENCE</scope>
    <source>
        <strain evidence="6">Expedition CK06-06</strain>
    </source>
</reference>
<evidence type="ECO:0000313" key="6">
    <source>
        <dbReference type="EMBL" id="GAH12869.1"/>
    </source>
</evidence>
<name>X1E6R0_9ZZZZ</name>
<sequence length="147" mass="16687">MSKIIARNKDDISKAAIDFFSFGHFIGGYFGFIILDALYLVIFGEFVILLCIFTIFLCGTFWEIIENTIFFKKNIKFGYRRDSLLNSSMDVVILTSGGLIAAFCIELSPDTFLITTTFFYIGNVLLMSIYANSIMGLFRNITKNKKS</sequence>
<organism evidence="6">
    <name type="scientific">marine sediment metagenome</name>
    <dbReference type="NCBI Taxonomy" id="412755"/>
    <lineage>
        <taxon>unclassified sequences</taxon>
        <taxon>metagenomes</taxon>
        <taxon>ecological metagenomes</taxon>
    </lineage>
</organism>
<feature type="transmembrane region" description="Helical" evidence="5">
    <location>
        <begin position="117"/>
        <end position="138"/>
    </location>
</feature>